<gene>
    <name evidence="1" type="ORF">L2E82_33293</name>
</gene>
<comment type="caution">
    <text evidence="1">The sequence shown here is derived from an EMBL/GenBank/DDBJ whole genome shotgun (WGS) entry which is preliminary data.</text>
</comment>
<sequence length="198" mass="23154">MCLGFFYIRWKGTLNIAIGTCSFLPSTIDALNALLPTADSFINTQPYHPHQQRRSDGSNTYYFFVICSHQKYSRCSIRINMAATGLSYQRLRNDCGDFDNEKEIEREIKARIRWSLRLKKVHIRKRLKMKLPSLRKFMRRKARLVTASLAKVMKRLKESQSHFGDLFAGNYLFMQVTPTPLKHLQANAPKKRIEDAFF</sequence>
<dbReference type="EMBL" id="CM042014">
    <property type="protein sequence ID" value="KAI3722262.1"/>
    <property type="molecule type" value="Genomic_DNA"/>
</dbReference>
<evidence type="ECO:0000313" key="2">
    <source>
        <dbReference type="Proteomes" id="UP001055811"/>
    </source>
</evidence>
<keyword evidence="2" id="KW-1185">Reference proteome</keyword>
<reference evidence="1 2" key="2">
    <citation type="journal article" date="2022" name="Mol. Ecol. Resour.">
        <title>The genomes of chicory, endive, great burdock and yacon provide insights into Asteraceae paleo-polyploidization history and plant inulin production.</title>
        <authorList>
            <person name="Fan W."/>
            <person name="Wang S."/>
            <person name="Wang H."/>
            <person name="Wang A."/>
            <person name="Jiang F."/>
            <person name="Liu H."/>
            <person name="Zhao H."/>
            <person name="Xu D."/>
            <person name="Zhang Y."/>
        </authorList>
    </citation>
    <scope>NUCLEOTIDE SEQUENCE [LARGE SCALE GENOMIC DNA]</scope>
    <source>
        <strain evidence="2">cv. Punajuju</strain>
        <tissue evidence="1">Leaves</tissue>
    </source>
</reference>
<accession>A0ACB9BJR2</accession>
<dbReference type="Proteomes" id="UP001055811">
    <property type="component" value="Linkage Group LG06"/>
</dbReference>
<evidence type="ECO:0000313" key="1">
    <source>
        <dbReference type="EMBL" id="KAI3722262.1"/>
    </source>
</evidence>
<protein>
    <submittedName>
        <fullName evidence="1">Uncharacterized protein</fullName>
    </submittedName>
</protein>
<organism evidence="1 2">
    <name type="scientific">Cichorium intybus</name>
    <name type="common">Chicory</name>
    <dbReference type="NCBI Taxonomy" id="13427"/>
    <lineage>
        <taxon>Eukaryota</taxon>
        <taxon>Viridiplantae</taxon>
        <taxon>Streptophyta</taxon>
        <taxon>Embryophyta</taxon>
        <taxon>Tracheophyta</taxon>
        <taxon>Spermatophyta</taxon>
        <taxon>Magnoliopsida</taxon>
        <taxon>eudicotyledons</taxon>
        <taxon>Gunneridae</taxon>
        <taxon>Pentapetalae</taxon>
        <taxon>asterids</taxon>
        <taxon>campanulids</taxon>
        <taxon>Asterales</taxon>
        <taxon>Asteraceae</taxon>
        <taxon>Cichorioideae</taxon>
        <taxon>Cichorieae</taxon>
        <taxon>Cichoriinae</taxon>
        <taxon>Cichorium</taxon>
    </lineage>
</organism>
<proteinExistence type="predicted"/>
<reference evidence="2" key="1">
    <citation type="journal article" date="2022" name="Mol. Ecol. Resour.">
        <title>The genomes of chicory, endive, great burdock and yacon provide insights into Asteraceae palaeo-polyploidization history and plant inulin production.</title>
        <authorList>
            <person name="Fan W."/>
            <person name="Wang S."/>
            <person name="Wang H."/>
            <person name="Wang A."/>
            <person name="Jiang F."/>
            <person name="Liu H."/>
            <person name="Zhao H."/>
            <person name="Xu D."/>
            <person name="Zhang Y."/>
        </authorList>
    </citation>
    <scope>NUCLEOTIDE SEQUENCE [LARGE SCALE GENOMIC DNA]</scope>
    <source>
        <strain evidence="2">cv. Punajuju</strain>
    </source>
</reference>
<name>A0ACB9BJR2_CICIN</name>